<dbReference type="Gene3D" id="3.90.950.20">
    <property type="entry name" value="CinA-like"/>
    <property type="match status" value="1"/>
</dbReference>
<organism evidence="13 14">
    <name type="scientific">Caballeronia arvi</name>
    <dbReference type="NCBI Taxonomy" id="1777135"/>
    <lineage>
        <taxon>Bacteria</taxon>
        <taxon>Pseudomonadati</taxon>
        <taxon>Pseudomonadota</taxon>
        <taxon>Betaproteobacteria</taxon>
        <taxon>Burkholderiales</taxon>
        <taxon>Burkholderiaceae</taxon>
        <taxon>Caballeronia</taxon>
    </lineage>
</organism>
<dbReference type="InterPro" id="IPR003694">
    <property type="entry name" value="NAD_synthase"/>
</dbReference>
<dbReference type="HAMAP" id="MF_00193">
    <property type="entry name" value="NadE_ammonia_dep"/>
    <property type="match status" value="1"/>
</dbReference>
<comment type="function">
    <text evidence="8">Catalyzes the ATP-dependent amidation of deamido-NAD to form NAD. Uses ammonia as a nitrogen source.</text>
</comment>
<dbReference type="AlphaFoldDB" id="A0A158L6R1"/>
<dbReference type="EMBL" id="FCOM02000155">
    <property type="protein sequence ID" value="SAL88663.1"/>
    <property type="molecule type" value="Genomic_DNA"/>
</dbReference>
<feature type="binding site" evidence="8">
    <location>
        <position position="362"/>
    </location>
    <ligand>
        <name>deamido-NAD(+)</name>
        <dbReference type="ChEBI" id="CHEBI:58437"/>
        <note>ligand shared between two neighboring subunits</note>
    </ligand>
</feature>
<dbReference type="Proteomes" id="UP000055019">
    <property type="component" value="Unassembled WGS sequence"/>
</dbReference>
<protein>
    <recommendedName>
        <fullName evidence="8 10">NH(3)-dependent NAD(+) synthetase</fullName>
        <ecNumber evidence="8 10">6.3.1.5</ecNumber>
    </recommendedName>
</protein>
<dbReference type="PANTHER" id="PTHR23090:SF7">
    <property type="entry name" value="NH(3)-DEPENDENT NAD(+) SYNTHETASE"/>
    <property type="match status" value="1"/>
</dbReference>
<gene>
    <name evidence="8" type="primary">nadE</name>
    <name evidence="13" type="ORF">AWB74_08671</name>
</gene>
<dbReference type="Pfam" id="PF02464">
    <property type="entry name" value="CinA"/>
    <property type="match status" value="1"/>
</dbReference>
<keyword evidence="3 8" id="KW-0479">Metal-binding</keyword>
<dbReference type="Gene3D" id="3.40.50.620">
    <property type="entry name" value="HUPs"/>
    <property type="match status" value="1"/>
</dbReference>
<feature type="binding site" description="in other chain" evidence="8">
    <location>
        <begin position="442"/>
        <end position="443"/>
    </location>
    <ligand>
        <name>deamido-NAD(+)</name>
        <dbReference type="ChEBI" id="CHEBI:58437"/>
        <note>ligand shared between two neighboring subunits</note>
    </ligand>
</feature>
<dbReference type="CDD" id="cd00553">
    <property type="entry name" value="NAD_synthase"/>
    <property type="match status" value="1"/>
</dbReference>
<feature type="binding site" evidence="8">
    <location>
        <begin position="225"/>
        <end position="232"/>
    </location>
    <ligand>
        <name>ATP</name>
        <dbReference type="ChEBI" id="CHEBI:30616"/>
    </ligand>
</feature>
<evidence type="ECO:0000256" key="7">
    <source>
        <dbReference type="ARBA" id="ARBA00023027"/>
    </source>
</evidence>
<comment type="caution">
    <text evidence="13">The sequence shown here is derived from an EMBL/GenBank/DDBJ whole genome shotgun (WGS) entry which is preliminary data.</text>
</comment>
<feature type="binding site" evidence="8">
    <location>
        <position position="393"/>
    </location>
    <ligand>
        <name>ATP</name>
        <dbReference type="ChEBI" id="CHEBI:30616"/>
    </ligand>
</feature>
<dbReference type="GO" id="GO:0008795">
    <property type="term" value="F:NAD+ synthase activity"/>
    <property type="evidence" value="ECO:0007669"/>
    <property type="project" value="UniProtKB-UniRule"/>
</dbReference>
<keyword evidence="4 8" id="KW-0547">Nucleotide-binding</keyword>
<dbReference type="NCBIfam" id="NF001979">
    <property type="entry name" value="PRK00768.1"/>
    <property type="match status" value="1"/>
</dbReference>
<dbReference type="PANTHER" id="PTHR23090">
    <property type="entry name" value="NH 3 /GLUTAMINE-DEPENDENT NAD + SYNTHETASE"/>
    <property type="match status" value="1"/>
</dbReference>
<dbReference type="GO" id="GO:0004359">
    <property type="term" value="F:glutaminase activity"/>
    <property type="evidence" value="ECO:0007669"/>
    <property type="project" value="InterPro"/>
</dbReference>
<reference evidence="13" key="1">
    <citation type="submission" date="2016-01" db="EMBL/GenBank/DDBJ databases">
        <authorList>
            <person name="Peeters C."/>
        </authorList>
    </citation>
    <scope>NUCLEOTIDE SEQUENCE [LARGE SCALE GENOMIC DNA]</scope>
    <source>
        <strain evidence="13">LMG 29317</strain>
    </source>
</reference>
<accession>A0A158L6R1</accession>
<evidence type="ECO:0000256" key="5">
    <source>
        <dbReference type="ARBA" id="ARBA00022840"/>
    </source>
</evidence>
<evidence type="ECO:0000313" key="14">
    <source>
        <dbReference type="Proteomes" id="UP000055019"/>
    </source>
</evidence>
<dbReference type="GO" id="GO:0005737">
    <property type="term" value="C:cytoplasm"/>
    <property type="evidence" value="ECO:0007669"/>
    <property type="project" value="InterPro"/>
</dbReference>
<feature type="binding site" evidence="8">
    <location>
        <position position="347"/>
    </location>
    <ligand>
        <name>Mg(2+)</name>
        <dbReference type="ChEBI" id="CHEBI:18420"/>
    </ligand>
</feature>
<keyword evidence="2 8" id="KW-0436">Ligase</keyword>
<feature type="domain" description="CinA C-terminal" evidence="11">
    <location>
        <begin position="3"/>
        <end position="159"/>
    </location>
</feature>
<dbReference type="OrthoDB" id="3266517at2"/>
<evidence type="ECO:0000259" key="12">
    <source>
        <dbReference type="Pfam" id="PF02540"/>
    </source>
</evidence>
<keyword evidence="5 8" id="KW-0067">ATP-binding</keyword>
<evidence type="ECO:0000256" key="9">
    <source>
        <dbReference type="RuleBase" id="RU003811"/>
    </source>
</evidence>
<dbReference type="GO" id="GO:0046872">
    <property type="term" value="F:metal ion binding"/>
    <property type="evidence" value="ECO:0007669"/>
    <property type="project" value="UniProtKB-KW"/>
</dbReference>
<dbReference type="InterPro" id="IPR022926">
    <property type="entry name" value="NH(3)-dep_NAD(+)_synth"/>
</dbReference>
<dbReference type="EC" id="6.3.1.5" evidence="8 10"/>
<dbReference type="InterPro" id="IPR022310">
    <property type="entry name" value="NAD/GMP_synthase"/>
</dbReference>
<dbReference type="SUPFAM" id="SSF142433">
    <property type="entry name" value="CinA-like"/>
    <property type="match status" value="1"/>
</dbReference>
<comment type="pathway">
    <text evidence="8">Cofactor biosynthesis; NAD(+) biosynthesis; NAD(+) from deamido-NAD(+) (ammonia route): step 1/1.</text>
</comment>
<feature type="binding site" evidence="8">
    <location>
        <position position="342"/>
    </location>
    <ligand>
        <name>ATP</name>
        <dbReference type="ChEBI" id="CHEBI:30616"/>
    </ligand>
</feature>
<dbReference type="InterPro" id="IPR014729">
    <property type="entry name" value="Rossmann-like_a/b/a_fold"/>
</dbReference>
<dbReference type="NCBIfam" id="TIGR00199">
    <property type="entry name" value="PncC_domain"/>
    <property type="match status" value="1"/>
</dbReference>
<feature type="binding site" evidence="8">
    <location>
        <position position="231"/>
    </location>
    <ligand>
        <name>Mg(2+)</name>
        <dbReference type="ChEBI" id="CHEBI:18420"/>
    </ligand>
</feature>
<evidence type="ECO:0000259" key="11">
    <source>
        <dbReference type="Pfam" id="PF02464"/>
    </source>
</evidence>
<feature type="binding site" description="in other chain" evidence="8">
    <location>
        <position position="322"/>
    </location>
    <ligand>
        <name>deamido-NAD(+)</name>
        <dbReference type="ChEBI" id="CHEBI:58437"/>
        <note>ligand shared between two neighboring subunits</note>
    </ligand>
</feature>
<keyword evidence="6 8" id="KW-0460">Magnesium</keyword>
<keyword evidence="7 8" id="KW-0520">NAD</keyword>
<comment type="subunit">
    <text evidence="8">Homodimer.</text>
</comment>
<dbReference type="NCBIfam" id="TIGR00552">
    <property type="entry name" value="nadE"/>
    <property type="match status" value="1"/>
</dbReference>
<dbReference type="Pfam" id="PF02540">
    <property type="entry name" value="NAD_synthase"/>
    <property type="match status" value="1"/>
</dbReference>
<evidence type="ECO:0000256" key="6">
    <source>
        <dbReference type="ARBA" id="ARBA00022842"/>
    </source>
</evidence>
<dbReference type="InterPro" id="IPR008136">
    <property type="entry name" value="CinA_C"/>
</dbReference>
<evidence type="ECO:0000256" key="10">
    <source>
        <dbReference type="RuleBase" id="RU003812"/>
    </source>
</evidence>
<dbReference type="SUPFAM" id="SSF52402">
    <property type="entry name" value="Adenine nucleotide alpha hydrolases-like"/>
    <property type="match status" value="1"/>
</dbReference>
<comment type="similarity">
    <text evidence="1 8 9">Belongs to the NAD synthetase family.</text>
</comment>
<feature type="domain" description="NAD/GMP synthase" evidence="12">
    <location>
        <begin position="204"/>
        <end position="447"/>
    </location>
</feature>
<dbReference type="GO" id="GO:0005524">
    <property type="term" value="F:ATP binding"/>
    <property type="evidence" value="ECO:0007669"/>
    <property type="project" value="UniProtKB-UniRule"/>
</dbReference>
<evidence type="ECO:0000256" key="1">
    <source>
        <dbReference type="ARBA" id="ARBA00005859"/>
    </source>
</evidence>
<dbReference type="GO" id="GO:0009435">
    <property type="term" value="P:NAD+ biosynthetic process"/>
    <property type="evidence" value="ECO:0007669"/>
    <property type="project" value="UniProtKB-UniRule"/>
</dbReference>
<dbReference type="UniPathway" id="UPA00253">
    <property type="reaction ID" value="UER00333"/>
</dbReference>
<evidence type="ECO:0000256" key="4">
    <source>
        <dbReference type="ARBA" id="ARBA00022741"/>
    </source>
</evidence>
<feature type="binding site" description="in other chain" evidence="8">
    <location>
        <position position="355"/>
    </location>
    <ligand>
        <name>deamido-NAD(+)</name>
        <dbReference type="ChEBI" id="CHEBI:58437"/>
        <note>ligand shared between two neighboring subunits</note>
    </ligand>
</feature>
<sequence>MDLPRQVVSFLTSRGLKLATAESCTAGFIASLISSVPGSGSCLDVGFVTYSPSGKAGFLGVRKETMERYGLTSEAVAREMSEGALQQEACCADVAVSNTGVADAAPDGGPPAGTQCFAWSFRSRTGDVATFSETKKFEGERNEVRQAAAHYAISRIEHYFDQQSTRIPEGSAMSNNPNDWRAWQQQIIDELGVTAQFDVDVERERRVGFLCDYLVSQGLRTLVLGISGGVDSSTAGRLAQLSVERLRARRYEAHFVAVRLPYGTQRDEDDARLALDFVRPDETFDVNVKGASDEMLAALERAGAQYTDDFQKDFVLGNIKARERMIAQYAIAGARVGVVIGTDHAAESLMGFFTKYGDGGADVLPLSGLTKRRVRALARSMGATERLVMKVPTADLESLTPQRPDEDSYGISYENIDDFLEGKEVSDQVLTTIHRFYTATRHKRSLPVEVSRS</sequence>
<evidence type="ECO:0000256" key="3">
    <source>
        <dbReference type="ARBA" id="ARBA00022723"/>
    </source>
</evidence>
<evidence type="ECO:0000256" key="2">
    <source>
        <dbReference type="ARBA" id="ARBA00022598"/>
    </source>
</evidence>
<dbReference type="GO" id="GO:0003952">
    <property type="term" value="F:NAD+ synthase (glutamine-hydrolyzing) activity"/>
    <property type="evidence" value="ECO:0007669"/>
    <property type="project" value="InterPro"/>
</dbReference>
<comment type="catalytic activity">
    <reaction evidence="8 10">
        <text>deamido-NAD(+) + NH4(+) + ATP = AMP + diphosphate + NAD(+) + H(+)</text>
        <dbReference type="Rhea" id="RHEA:21188"/>
        <dbReference type="ChEBI" id="CHEBI:15378"/>
        <dbReference type="ChEBI" id="CHEBI:28938"/>
        <dbReference type="ChEBI" id="CHEBI:30616"/>
        <dbReference type="ChEBI" id="CHEBI:33019"/>
        <dbReference type="ChEBI" id="CHEBI:57540"/>
        <dbReference type="ChEBI" id="CHEBI:58437"/>
        <dbReference type="ChEBI" id="CHEBI:456215"/>
        <dbReference type="EC" id="6.3.1.5"/>
    </reaction>
</comment>
<evidence type="ECO:0000313" key="13">
    <source>
        <dbReference type="EMBL" id="SAL88663.1"/>
    </source>
</evidence>
<proteinExistence type="inferred from homology"/>
<keyword evidence="14" id="KW-1185">Reference proteome</keyword>
<name>A0A158L6R1_9BURK</name>
<dbReference type="InterPro" id="IPR036653">
    <property type="entry name" value="CinA-like_C"/>
</dbReference>
<evidence type="ECO:0000256" key="8">
    <source>
        <dbReference type="HAMAP-Rule" id="MF_00193"/>
    </source>
</evidence>
<feature type="binding site" evidence="8">
    <location>
        <position position="371"/>
    </location>
    <ligand>
        <name>ATP</name>
        <dbReference type="ChEBI" id="CHEBI:30616"/>
    </ligand>
</feature>